<dbReference type="Proteomes" id="UP000467428">
    <property type="component" value="Chromosome"/>
</dbReference>
<dbReference type="KEGG" id="marz:MARA_36060"/>
<dbReference type="PANTHER" id="PTHR48083">
    <property type="entry name" value="MEDIUM-CHAIN SPECIFIC ACYL-COA DEHYDROGENASE, MITOCHONDRIAL-RELATED"/>
    <property type="match status" value="1"/>
</dbReference>
<organism evidence="5 6">
    <name type="scientific">Mycolicibacterium arabiense</name>
    <dbReference type="NCBI Taxonomy" id="1286181"/>
    <lineage>
        <taxon>Bacteria</taxon>
        <taxon>Bacillati</taxon>
        <taxon>Actinomycetota</taxon>
        <taxon>Actinomycetes</taxon>
        <taxon>Mycobacteriales</taxon>
        <taxon>Mycobacteriaceae</taxon>
        <taxon>Mycolicibacterium</taxon>
    </lineage>
</organism>
<dbReference type="Gene3D" id="1.20.140.10">
    <property type="entry name" value="Butyryl-CoA Dehydrogenase, subunit A, domain 3"/>
    <property type="match status" value="1"/>
</dbReference>
<keyword evidence="1" id="KW-0285">Flavoprotein</keyword>
<dbReference type="AlphaFoldDB" id="A0A7I7RZR7"/>
<feature type="domain" description="Acyl-CoA dehydrogenase/oxidase C-terminal" evidence="4">
    <location>
        <begin position="187"/>
        <end position="327"/>
    </location>
</feature>
<dbReference type="GO" id="GO:0003995">
    <property type="term" value="F:acyl-CoA dehydrogenase activity"/>
    <property type="evidence" value="ECO:0007669"/>
    <property type="project" value="TreeGrafter"/>
</dbReference>
<gene>
    <name evidence="5" type="ORF">MARA_36060</name>
</gene>
<dbReference type="GO" id="GO:0005737">
    <property type="term" value="C:cytoplasm"/>
    <property type="evidence" value="ECO:0007669"/>
    <property type="project" value="TreeGrafter"/>
</dbReference>
<dbReference type="InterPro" id="IPR036250">
    <property type="entry name" value="AcylCo_DH-like_C"/>
</dbReference>
<dbReference type="InterPro" id="IPR009075">
    <property type="entry name" value="AcylCo_DH/oxidase_C"/>
</dbReference>
<name>A0A7I7RZR7_9MYCO</name>
<dbReference type="PANTHER" id="PTHR48083:SF13">
    <property type="entry name" value="ACYL-COA DEHYDROGENASE FAMILY MEMBER 11"/>
    <property type="match status" value="1"/>
</dbReference>
<evidence type="ECO:0000313" key="5">
    <source>
        <dbReference type="EMBL" id="BBY50138.1"/>
    </source>
</evidence>
<dbReference type="RefSeq" id="WP_163919659.1">
    <property type="nucleotide sequence ID" value="NZ_AP022593.1"/>
</dbReference>
<keyword evidence="3" id="KW-0560">Oxidoreductase</keyword>
<dbReference type="EMBL" id="AP022593">
    <property type="protein sequence ID" value="BBY50138.1"/>
    <property type="molecule type" value="Genomic_DNA"/>
</dbReference>
<reference evidence="5 6" key="1">
    <citation type="journal article" date="2019" name="Emerg. Microbes Infect.">
        <title>Comprehensive subspecies identification of 175 nontuberculous mycobacteria species based on 7547 genomic profiles.</title>
        <authorList>
            <person name="Matsumoto Y."/>
            <person name="Kinjo T."/>
            <person name="Motooka D."/>
            <person name="Nabeya D."/>
            <person name="Jung N."/>
            <person name="Uechi K."/>
            <person name="Horii T."/>
            <person name="Iida T."/>
            <person name="Fujita J."/>
            <person name="Nakamura S."/>
        </authorList>
    </citation>
    <scope>NUCLEOTIDE SEQUENCE [LARGE SCALE GENOMIC DNA]</scope>
    <source>
        <strain evidence="5 6">JCM 18538</strain>
    </source>
</reference>
<sequence>MSTNSDVDQELRQLVDDIGRRSLDARPSTPTVPETVDDEAWRALEETGLARLLSGGDAGPTEVAVVLHGLARHSVAAPLPETDVLAGWLAGAADLSVPADGPMTVAMGSGSVADGRLVGIAASVPWPPVPTVLLAARTDDATYAAVLPDAAIDVTANLAGEPRGTIEFDVAIDDAVRLPVTVHDELMRRGAWARCVQMVGAFDAAAALTATHVRERTQFGRPLAAFQAVQHALAGLLGEVEGARAVTALATAAVADYGFGGAQADYAVTAAKIAVGRAVTPVTTTAHQLHGAIGVTIEHRLWLATMRARSWSDEFGTAGVHARRLGRLALSGDPWDLVVGRVEV</sequence>
<dbReference type="InterPro" id="IPR050741">
    <property type="entry name" value="Acyl-CoA_dehydrogenase"/>
</dbReference>
<dbReference type="GO" id="GO:0033539">
    <property type="term" value="P:fatty acid beta-oxidation using acyl-CoA dehydrogenase"/>
    <property type="evidence" value="ECO:0007669"/>
    <property type="project" value="TreeGrafter"/>
</dbReference>
<geneLocation type="plasmid" evidence="6">
    <name>pjcm18538 dna</name>
</geneLocation>
<keyword evidence="2" id="KW-0274">FAD</keyword>
<keyword evidence="6" id="KW-1185">Reference proteome</keyword>
<evidence type="ECO:0000259" key="4">
    <source>
        <dbReference type="Pfam" id="PF00441"/>
    </source>
</evidence>
<protein>
    <submittedName>
        <fullName evidence="5">Acyl-CoA dehydrogenase</fullName>
    </submittedName>
</protein>
<accession>A0A7I7RZR7</accession>
<evidence type="ECO:0000313" key="6">
    <source>
        <dbReference type="Proteomes" id="UP000467428"/>
    </source>
</evidence>
<evidence type="ECO:0000256" key="3">
    <source>
        <dbReference type="ARBA" id="ARBA00023002"/>
    </source>
</evidence>
<dbReference type="Pfam" id="PF00441">
    <property type="entry name" value="Acyl-CoA_dh_1"/>
    <property type="match status" value="1"/>
</dbReference>
<evidence type="ECO:0000256" key="2">
    <source>
        <dbReference type="ARBA" id="ARBA00022827"/>
    </source>
</evidence>
<dbReference type="SUPFAM" id="SSF47203">
    <property type="entry name" value="Acyl-CoA dehydrogenase C-terminal domain-like"/>
    <property type="match status" value="1"/>
</dbReference>
<evidence type="ECO:0000256" key="1">
    <source>
        <dbReference type="ARBA" id="ARBA00022630"/>
    </source>
</evidence>
<proteinExistence type="predicted"/>